<feature type="non-terminal residue" evidence="1">
    <location>
        <position position="1"/>
    </location>
</feature>
<gene>
    <name evidence="1" type="ORF">S01H1_78464</name>
</gene>
<dbReference type="AlphaFoldDB" id="X0YB36"/>
<reference evidence="1" key="1">
    <citation type="journal article" date="2014" name="Front. Microbiol.">
        <title>High frequency of phylogenetically diverse reductive dehalogenase-homologous genes in deep subseafloor sedimentary metagenomes.</title>
        <authorList>
            <person name="Kawai M."/>
            <person name="Futagami T."/>
            <person name="Toyoda A."/>
            <person name="Takaki Y."/>
            <person name="Nishi S."/>
            <person name="Hori S."/>
            <person name="Arai W."/>
            <person name="Tsubouchi T."/>
            <person name="Morono Y."/>
            <person name="Uchiyama I."/>
            <person name="Ito T."/>
            <person name="Fujiyama A."/>
            <person name="Inagaki F."/>
            <person name="Takami H."/>
        </authorList>
    </citation>
    <scope>NUCLEOTIDE SEQUENCE</scope>
    <source>
        <strain evidence="1">Expedition CK06-06</strain>
    </source>
</reference>
<dbReference type="EMBL" id="BARS01052813">
    <property type="protein sequence ID" value="GAG45943.1"/>
    <property type="molecule type" value="Genomic_DNA"/>
</dbReference>
<accession>X0YB36</accession>
<name>X0YB36_9ZZZZ</name>
<sequence>LFAAVVVWRMGNEIVANEEFRGVAFRECADNPEDIG</sequence>
<comment type="caution">
    <text evidence="1">The sequence shown here is derived from an EMBL/GenBank/DDBJ whole genome shotgun (WGS) entry which is preliminary data.</text>
</comment>
<protein>
    <submittedName>
        <fullName evidence="1">Uncharacterized protein</fullName>
    </submittedName>
</protein>
<evidence type="ECO:0000313" key="1">
    <source>
        <dbReference type="EMBL" id="GAG45943.1"/>
    </source>
</evidence>
<organism evidence="1">
    <name type="scientific">marine sediment metagenome</name>
    <dbReference type="NCBI Taxonomy" id="412755"/>
    <lineage>
        <taxon>unclassified sequences</taxon>
        <taxon>metagenomes</taxon>
        <taxon>ecological metagenomes</taxon>
    </lineage>
</organism>
<proteinExistence type="predicted"/>